<dbReference type="Pfam" id="PF13966">
    <property type="entry name" value="zf-RVT"/>
    <property type="match status" value="1"/>
</dbReference>
<evidence type="ECO:0000313" key="3">
    <source>
        <dbReference type="Proteomes" id="UP000823388"/>
    </source>
</evidence>
<reference evidence="2" key="1">
    <citation type="submission" date="2020-05" db="EMBL/GenBank/DDBJ databases">
        <title>WGS assembly of Panicum virgatum.</title>
        <authorList>
            <person name="Lovell J.T."/>
            <person name="Jenkins J."/>
            <person name="Shu S."/>
            <person name="Juenger T.E."/>
            <person name="Schmutz J."/>
        </authorList>
    </citation>
    <scope>NUCLEOTIDE SEQUENCE</scope>
    <source>
        <strain evidence="2">AP13</strain>
    </source>
</reference>
<evidence type="ECO:0000259" key="1">
    <source>
        <dbReference type="Pfam" id="PF13966"/>
    </source>
</evidence>
<protein>
    <recommendedName>
        <fullName evidence="1">Reverse transcriptase zinc-binding domain-containing protein</fullName>
    </recommendedName>
</protein>
<comment type="caution">
    <text evidence="2">The sequence shown here is derived from an EMBL/GenBank/DDBJ whole genome shotgun (WGS) entry which is preliminary data.</text>
</comment>
<organism evidence="2 3">
    <name type="scientific">Panicum virgatum</name>
    <name type="common">Blackwell switchgrass</name>
    <dbReference type="NCBI Taxonomy" id="38727"/>
    <lineage>
        <taxon>Eukaryota</taxon>
        <taxon>Viridiplantae</taxon>
        <taxon>Streptophyta</taxon>
        <taxon>Embryophyta</taxon>
        <taxon>Tracheophyta</taxon>
        <taxon>Spermatophyta</taxon>
        <taxon>Magnoliopsida</taxon>
        <taxon>Liliopsida</taxon>
        <taxon>Poales</taxon>
        <taxon>Poaceae</taxon>
        <taxon>PACMAD clade</taxon>
        <taxon>Panicoideae</taxon>
        <taxon>Panicodae</taxon>
        <taxon>Paniceae</taxon>
        <taxon>Panicinae</taxon>
        <taxon>Panicum</taxon>
        <taxon>Panicum sect. Hiantes</taxon>
    </lineage>
</organism>
<dbReference type="PANTHER" id="PTHR36617:SF5">
    <property type="entry name" value="OS05G0421675 PROTEIN"/>
    <property type="match status" value="1"/>
</dbReference>
<evidence type="ECO:0000313" key="2">
    <source>
        <dbReference type="EMBL" id="KAG2578594.1"/>
    </source>
</evidence>
<feature type="domain" description="Reverse transcriptase zinc-binding" evidence="1">
    <location>
        <begin position="206"/>
        <end position="276"/>
    </location>
</feature>
<name>A0A8T0QZE3_PANVG</name>
<dbReference type="InterPro" id="IPR026960">
    <property type="entry name" value="RVT-Znf"/>
</dbReference>
<dbReference type="EMBL" id="CM029048">
    <property type="protein sequence ID" value="KAG2578594.1"/>
    <property type="molecule type" value="Genomic_DNA"/>
</dbReference>
<proteinExistence type="predicted"/>
<dbReference type="PANTHER" id="PTHR36617">
    <property type="entry name" value="PROTEIN, PUTATIVE-RELATED"/>
    <property type="match status" value="1"/>
</dbReference>
<dbReference type="AlphaFoldDB" id="A0A8T0QZE3"/>
<dbReference type="Proteomes" id="UP000823388">
    <property type="component" value="Chromosome 6N"/>
</dbReference>
<sequence>MLNFLRGNLVWRQKKIENWLATWKCGQLSYGGKAVLLNSSLTSIPMYLMGFYLLYEGNHQRMDTARFLETRAMNMALLAKWLVRIESGDSSMCINLLRTKYLGNCGVFQEKVKSCSFFWSGLRKVRDWYWYGKGMVVGDGKSTRFWLDVWRGDCPLKNRFPSLYRICWENEATVEEIVTGCRSLSFRRNLEERDRGIWKLEKSGSYSVRSLYRFMLNPGTVDLRLTDIWNTRIPLKIQIFLSMKRKWSGQVHCKLCAEKEDLNHLLFRCPVAIFVWCWVRDSLGWLRIPSSFEDFQASFLGEPGAKNNRTYIFIFAGVSWALWRTRNDWVFSDILVRHPKHIAHLTFGFLQQWHVLSTKEAKKKVEDLLTKLHVKLQAL</sequence>
<gene>
    <name evidence="2" type="ORF">PVAP13_6NG124106</name>
</gene>
<keyword evidence="3" id="KW-1185">Reference proteome</keyword>
<accession>A0A8T0QZE3</accession>